<dbReference type="OMA" id="DGILCAC"/>
<dbReference type="PANTHER" id="PTHR12515:SF5">
    <property type="entry name" value="PROTEIN SMAUG"/>
    <property type="match status" value="1"/>
</dbReference>
<evidence type="ECO:0000313" key="12">
    <source>
        <dbReference type="RefSeq" id="XP_013400534.1"/>
    </source>
</evidence>
<dbReference type="GO" id="GO:0030371">
    <property type="term" value="F:translation repressor activity"/>
    <property type="evidence" value="ECO:0007669"/>
    <property type="project" value="InterPro"/>
</dbReference>
<feature type="compositionally biased region" description="Polar residues" evidence="6">
    <location>
        <begin position="254"/>
        <end position="275"/>
    </location>
</feature>
<dbReference type="AlphaFoldDB" id="A0A1S3IQS7"/>
<dbReference type="Gene3D" id="1.25.40.170">
    <property type="entry name" value="Smaug, PHAT domain"/>
    <property type="match status" value="1"/>
</dbReference>
<reference evidence="9 10" key="1">
    <citation type="submission" date="2025-04" db="UniProtKB">
        <authorList>
            <consortium name="RefSeq"/>
        </authorList>
    </citation>
    <scope>IDENTIFICATION</scope>
    <source>
        <tissue evidence="9 10">Gonads</tissue>
    </source>
</reference>
<dbReference type="RefSeq" id="XP_013400542.1">
    <property type="nucleotide sequence ID" value="XM_013545088.1"/>
</dbReference>
<dbReference type="RefSeq" id="XP_013400551.1">
    <property type="nucleotide sequence ID" value="XM_013545097.1"/>
</dbReference>
<dbReference type="RefSeq" id="XP_013400583.1">
    <property type="nucleotide sequence ID" value="XM_013545129.1"/>
</dbReference>
<dbReference type="GO" id="GO:0000289">
    <property type="term" value="P:nuclear-transcribed mRNA poly(A) tail shortening"/>
    <property type="evidence" value="ECO:0007669"/>
    <property type="project" value="TreeGrafter"/>
</dbReference>
<dbReference type="InterPro" id="IPR058599">
    <property type="entry name" value="PHAT_Smg/ZCCHC2-like"/>
</dbReference>
<evidence type="ECO:0000256" key="4">
    <source>
        <dbReference type="ARBA" id="ARBA00022491"/>
    </source>
</evidence>
<dbReference type="RefSeq" id="XP_013400558.1">
    <property type="nucleotide sequence ID" value="XM_013545104.2"/>
</dbReference>
<evidence type="ECO:0000313" key="18">
    <source>
        <dbReference type="RefSeq" id="XP_013400583.1"/>
    </source>
</evidence>
<evidence type="ECO:0000256" key="6">
    <source>
        <dbReference type="SAM" id="MobiDB-lite"/>
    </source>
</evidence>
<evidence type="ECO:0000313" key="10">
    <source>
        <dbReference type="RefSeq" id="XP_013400518.1"/>
    </source>
</evidence>
<feature type="compositionally biased region" description="Polar residues" evidence="6">
    <location>
        <begin position="554"/>
        <end position="576"/>
    </location>
</feature>
<keyword evidence="4" id="KW-0678">Repressor</keyword>
<protein>
    <submittedName>
        <fullName evidence="9 10">Protein Smaug homolog 1</fullName>
    </submittedName>
</protein>
<dbReference type="Gene3D" id="1.10.150.50">
    <property type="entry name" value="Transcription Factor, Ets-1"/>
    <property type="match status" value="1"/>
</dbReference>
<comment type="subcellular location">
    <subcellularLocation>
        <location evidence="1">Cytoplasm</location>
    </subcellularLocation>
</comment>
<dbReference type="SUPFAM" id="SSF47769">
    <property type="entry name" value="SAM/Pointed domain"/>
    <property type="match status" value="1"/>
</dbReference>
<evidence type="ECO:0000313" key="17">
    <source>
        <dbReference type="RefSeq" id="XP_013400574.1"/>
    </source>
</evidence>
<organism evidence="8 16">
    <name type="scientific">Lingula anatina</name>
    <name type="common">Brachiopod</name>
    <name type="synonym">Lingula unguis</name>
    <dbReference type="NCBI Taxonomy" id="7574"/>
    <lineage>
        <taxon>Eukaryota</taxon>
        <taxon>Metazoa</taxon>
        <taxon>Spiralia</taxon>
        <taxon>Lophotrochozoa</taxon>
        <taxon>Brachiopoda</taxon>
        <taxon>Linguliformea</taxon>
        <taxon>Lingulata</taxon>
        <taxon>Lingulida</taxon>
        <taxon>Linguloidea</taxon>
        <taxon>Lingulidae</taxon>
        <taxon>Lingula</taxon>
    </lineage>
</organism>
<dbReference type="RefSeq" id="XP_013400510.1">
    <property type="nucleotide sequence ID" value="XM_013545056.1"/>
</dbReference>
<dbReference type="GO" id="GO:0003729">
    <property type="term" value="F:mRNA binding"/>
    <property type="evidence" value="ECO:0007669"/>
    <property type="project" value="TreeGrafter"/>
</dbReference>
<proteinExistence type="inferred from homology"/>
<feature type="region of interest" description="Disordered" evidence="6">
    <location>
        <begin position="448"/>
        <end position="481"/>
    </location>
</feature>
<evidence type="ECO:0000256" key="1">
    <source>
        <dbReference type="ARBA" id="ARBA00004496"/>
    </source>
</evidence>
<feature type="region of interest" description="Disordered" evidence="6">
    <location>
        <begin position="554"/>
        <end position="582"/>
    </location>
</feature>
<feature type="domain" description="SAM" evidence="7">
    <location>
        <begin position="352"/>
        <end position="415"/>
    </location>
</feature>
<dbReference type="InterPro" id="IPR037093">
    <property type="entry name" value="PHAT_dom_sf"/>
</dbReference>
<dbReference type="InterPro" id="IPR050897">
    <property type="entry name" value="SMAUG/VTS1_RNA-bind"/>
</dbReference>
<feature type="region of interest" description="Disordered" evidence="6">
    <location>
        <begin position="234"/>
        <end position="289"/>
    </location>
</feature>
<dbReference type="FunFam" id="1.10.150.50:FF:000013">
    <property type="entry name" value="Protein Smaug homolog 1 isoform 2"/>
    <property type="match status" value="1"/>
</dbReference>
<dbReference type="SMART" id="SM00454">
    <property type="entry name" value="SAM"/>
    <property type="match status" value="1"/>
</dbReference>
<keyword evidence="8" id="KW-1185">Reference proteome</keyword>
<dbReference type="InterPro" id="IPR037634">
    <property type="entry name" value="Smaug_SAM"/>
</dbReference>
<gene>
    <name evidence="9 10 11 12 13 14 15 16 17 18" type="primary">LOC106166479</name>
</gene>
<keyword evidence="3" id="KW-0963">Cytoplasm</keyword>
<keyword evidence="5" id="KW-0694">RNA-binding</keyword>
<dbReference type="GO" id="GO:0000932">
    <property type="term" value="C:P-body"/>
    <property type="evidence" value="ECO:0007669"/>
    <property type="project" value="TreeGrafter"/>
</dbReference>
<dbReference type="RefSeq" id="XP_013400526.1">
    <property type="nucleotide sequence ID" value="XM_013545072.1"/>
</dbReference>
<comment type="similarity">
    <text evidence="2">Belongs to the SMAUG family.</text>
</comment>
<evidence type="ECO:0000313" key="13">
    <source>
        <dbReference type="RefSeq" id="XP_013400542.1"/>
    </source>
</evidence>
<dbReference type="OrthoDB" id="2155283at2759"/>
<feature type="compositionally biased region" description="Low complexity" evidence="6">
    <location>
        <begin position="328"/>
        <end position="337"/>
    </location>
</feature>
<dbReference type="KEGG" id="lak:106166479"/>
<evidence type="ECO:0000259" key="7">
    <source>
        <dbReference type="SMART" id="SM00454"/>
    </source>
</evidence>
<sequence>MKSTHAFRDQVNAVTGWFQDWNVCEQTVALYSLLKKLNAIQAKFLLQVLEQNVSDCTDVQLTEQEANDADYISSLCNEPRDSQVIQLLSHLPLLRPGNEVAKTEYLKLIPILLQYSIENGVHIEESRQLLSYSLIHPAINSEERSQFTLWLGHLEERFAHTNYPVRLQQQPQQSNGLAPHYNDTGVMPPGYMNGTGAPGGRGMNGWPNGGGSARDSGIGMNGCENYQYVGSSSSSMLSVNGASVPGDGRHVPLHTTSSAPPNFQNNGSSQPGNQHSRLKRTASVTPPVPVPLSVADWGFMQQQQDEGTPRTSRSHSLTLDHAPLSPQSSAASSGSGSESHHDERSERNTFLEDSSGMRDVPVWLKTLRLHKYAYLFQNMTYEEMLGLTEQWLEANNVTKGARHKIVISVNKLKDRQNQLRQMEKDIMEGGNVKQPLQEMRAMLNTPLKAYTPSTPDQEKTEPPPSPTGTEGESSSIPEGDVPRQFTRVMGKVCTQLLTSSQVEDESFNIYLQLIDKAVHHEAFTQRQKNLLLTWKQQIQKVWRHIPQKFTNIDNKQRKGSWSGTTFPVGANMTNVGRGQRPVRTPLTPANAKLIQQQWAFNNKRTTLFPVAPGGQLPLQRNNSLNAALLKPGFSDAKQQVQRTYSAPIRPSGVPFGLPRRPVSDMSVSENEINAGLDSLCLSMAEHALGGLDSGDKGGTF</sequence>
<dbReference type="RefSeq" id="XP_013400518.1">
    <property type="nucleotide sequence ID" value="XM_013545064.1"/>
</dbReference>
<dbReference type="Pfam" id="PF00536">
    <property type="entry name" value="SAM_1"/>
    <property type="match status" value="1"/>
</dbReference>
<dbReference type="Pfam" id="PF25479">
    <property type="entry name" value="Vts1"/>
    <property type="match status" value="1"/>
</dbReference>
<evidence type="ECO:0000256" key="3">
    <source>
        <dbReference type="ARBA" id="ARBA00022490"/>
    </source>
</evidence>
<name>A0A1S3IQS7_LINAN</name>
<dbReference type="Pfam" id="PF26034">
    <property type="entry name" value="PHAT_SMAUG"/>
    <property type="match status" value="1"/>
</dbReference>
<dbReference type="InterPro" id="IPR013761">
    <property type="entry name" value="SAM/pointed_sf"/>
</dbReference>
<dbReference type="InterPro" id="IPR001660">
    <property type="entry name" value="SAM"/>
</dbReference>
<evidence type="ECO:0000313" key="9">
    <source>
        <dbReference type="RefSeq" id="XP_013400510.1"/>
    </source>
</evidence>
<evidence type="ECO:0000313" key="8">
    <source>
        <dbReference type="Proteomes" id="UP000085678"/>
    </source>
</evidence>
<dbReference type="RefSeq" id="XP_013400534.1">
    <property type="nucleotide sequence ID" value="XM_013545080.1"/>
</dbReference>
<feature type="compositionally biased region" description="Polar residues" evidence="6">
    <location>
        <begin position="302"/>
        <end position="317"/>
    </location>
</feature>
<dbReference type="InterPro" id="IPR057327">
    <property type="entry name" value="Vts1_dom"/>
</dbReference>
<dbReference type="GeneID" id="106166479"/>
<dbReference type="Proteomes" id="UP000085678">
    <property type="component" value="Unplaced"/>
</dbReference>
<evidence type="ECO:0000256" key="2">
    <source>
        <dbReference type="ARBA" id="ARBA00008232"/>
    </source>
</evidence>
<evidence type="ECO:0000313" key="14">
    <source>
        <dbReference type="RefSeq" id="XP_013400551.1"/>
    </source>
</evidence>
<accession>A0A1S3IQS7</accession>
<dbReference type="RefSeq" id="XP_013400574.1">
    <property type="nucleotide sequence ID" value="XM_013545120.1"/>
</dbReference>
<dbReference type="PANTHER" id="PTHR12515">
    <property type="entry name" value="STERILE ALPHA MOTIF DOMAIN CONTAINING PROTEIN 4-RELATED"/>
    <property type="match status" value="1"/>
</dbReference>
<dbReference type="CDD" id="cd09557">
    <property type="entry name" value="SAM_Smaug"/>
    <property type="match status" value="1"/>
</dbReference>
<dbReference type="RefSeq" id="XP_013400567.1">
    <property type="nucleotide sequence ID" value="XM_013545113.2"/>
</dbReference>
<feature type="region of interest" description="Disordered" evidence="6">
    <location>
        <begin position="302"/>
        <end position="353"/>
    </location>
</feature>
<feature type="compositionally biased region" description="Basic and acidic residues" evidence="6">
    <location>
        <begin position="338"/>
        <end position="350"/>
    </location>
</feature>
<evidence type="ECO:0000313" key="11">
    <source>
        <dbReference type="RefSeq" id="XP_013400526.1"/>
    </source>
</evidence>
<evidence type="ECO:0000313" key="16">
    <source>
        <dbReference type="RefSeq" id="XP_013400567.1"/>
    </source>
</evidence>
<evidence type="ECO:0000256" key="5">
    <source>
        <dbReference type="ARBA" id="ARBA00022884"/>
    </source>
</evidence>
<dbReference type="STRING" id="7574.A0A1S3IQS7"/>
<evidence type="ECO:0000313" key="15">
    <source>
        <dbReference type="RefSeq" id="XP_013400558.1"/>
    </source>
</evidence>